<dbReference type="PANTHER" id="PTHR11595:SF21">
    <property type="entry name" value="ELONGATION FACTOR 1-BETA"/>
    <property type="match status" value="1"/>
</dbReference>
<feature type="domain" description="Translation elongation factor EF1B beta/delta subunit guanine nucleotide exchange" evidence="4">
    <location>
        <begin position="122"/>
        <end position="196"/>
    </location>
</feature>
<feature type="non-terminal residue" evidence="6">
    <location>
        <position position="197"/>
    </location>
</feature>
<dbReference type="FunFam" id="3.30.70.60:FF:000001">
    <property type="entry name" value="Elongation factor 1-beta 1 like"/>
    <property type="match status" value="1"/>
</dbReference>
<evidence type="ECO:0000256" key="3">
    <source>
        <dbReference type="ARBA" id="ARBA00022917"/>
    </source>
</evidence>
<dbReference type="GO" id="GO:0005829">
    <property type="term" value="C:cytosol"/>
    <property type="evidence" value="ECO:0007669"/>
    <property type="project" value="TreeGrafter"/>
</dbReference>
<reference evidence="6 7" key="1">
    <citation type="journal article" date="2018" name="New Phytol.">
        <title>Phylogenomics of Endogonaceae and evolution of mycorrhizas within Mucoromycota.</title>
        <authorList>
            <person name="Chang Y."/>
            <person name="Desiro A."/>
            <person name="Na H."/>
            <person name="Sandor L."/>
            <person name="Lipzen A."/>
            <person name="Clum A."/>
            <person name="Barry K."/>
            <person name="Grigoriev I.V."/>
            <person name="Martin F.M."/>
            <person name="Stajich J.E."/>
            <person name="Smith M.E."/>
            <person name="Bonito G."/>
            <person name="Spatafora J.W."/>
        </authorList>
    </citation>
    <scope>NUCLEOTIDE SEQUENCE [LARGE SCALE GENOMIC DNA]</scope>
    <source>
        <strain evidence="6 7">AD002</strain>
    </source>
</reference>
<dbReference type="GO" id="GO:0005085">
    <property type="term" value="F:guanyl-nucleotide exchange factor activity"/>
    <property type="evidence" value="ECO:0007669"/>
    <property type="project" value="TreeGrafter"/>
</dbReference>
<dbReference type="Proteomes" id="UP000274822">
    <property type="component" value="Unassembled WGS sequence"/>
</dbReference>
<evidence type="ECO:0000256" key="2">
    <source>
        <dbReference type="ARBA" id="ARBA00022768"/>
    </source>
</evidence>
<evidence type="ECO:0000313" key="6">
    <source>
        <dbReference type="EMBL" id="RUS29004.1"/>
    </source>
</evidence>
<dbReference type="Gene3D" id="1.20.1050.130">
    <property type="match status" value="1"/>
</dbReference>
<gene>
    <name evidence="6" type="ORF">BC938DRAFT_481177</name>
</gene>
<proteinExistence type="inferred from homology"/>
<organism evidence="6 7">
    <name type="scientific">Jimgerdemannia flammicorona</name>
    <dbReference type="NCBI Taxonomy" id="994334"/>
    <lineage>
        <taxon>Eukaryota</taxon>
        <taxon>Fungi</taxon>
        <taxon>Fungi incertae sedis</taxon>
        <taxon>Mucoromycota</taxon>
        <taxon>Mucoromycotina</taxon>
        <taxon>Endogonomycetes</taxon>
        <taxon>Endogonales</taxon>
        <taxon>Endogonaceae</taxon>
        <taxon>Jimgerdemannia</taxon>
    </lineage>
</organism>
<dbReference type="AlphaFoldDB" id="A0A433QGY1"/>
<feature type="domain" description="Elongation factor 1 beta central acidic region eukaryote" evidence="5">
    <location>
        <begin position="87"/>
        <end position="113"/>
    </location>
</feature>
<sequence>MSVSLDTPLAFHILNGFFEANSYVKNFEASNADKTVFESLPTGPNKADYLHLARWYKHIAATKSLTAKTTAAAAATAAASADDDIDLFSSDDEVDEEAEKLKAQHLAEYATKKANKPKVIAKSMVTLDVKKPWDDETDMEALTIAVKGIEMEGLLWGQHKLVAIGYDIKKLQINIVIEDDKVSVDKLSKQITGLEDY</sequence>
<dbReference type="InterPro" id="IPR036282">
    <property type="entry name" value="Glutathione-S-Trfase_C_sf"/>
</dbReference>
<comment type="caution">
    <text evidence="6">The sequence shown here is derived from an EMBL/GenBank/DDBJ whole genome shotgun (WGS) entry which is preliminary data.</text>
</comment>
<dbReference type="CDD" id="cd00292">
    <property type="entry name" value="EF1B"/>
    <property type="match status" value="1"/>
</dbReference>
<dbReference type="PANTHER" id="PTHR11595">
    <property type="entry name" value="EF-HAND AND COILED-COIL DOMAIN-CONTAINING FAMILY MEMBER"/>
    <property type="match status" value="1"/>
</dbReference>
<protein>
    <recommendedName>
        <fullName evidence="8">Elongation factor 1-beta</fullName>
    </recommendedName>
</protein>
<dbReference type="EMBL" id="RBNJ01005789">
    <property type="protein sequence ID" value="RUS29004.1"/>
    <property type="molecule type" value="Genomic_DNA"/>
</dbReference>
<dbReference type="GO" id="GO:0005853">
    <property type="term" value="C:eukaryotic translation elongation factor 1 complex"/>
    <property type="evidence" value="ECO:0007669"/>
    <property type="project" value="InterPro"/>
</dbReference>
<evidence type="ECO:0008006" key="8">
    <source>
        <dbReference type="Google" id="ProtNLM"/>
    </source>
</evidence>
<dbReference type="Pfam" id="PF00736">
    <property type="entry name" value="EF1_GNE"/>
    <property type="match status" value="1"/>
</dbReference>
<dbReference type="InterPro" id="IPR014717">
    <property type="entry name" value="Transl_elong_EF1B/ribsomal_bS6"/>
</dbReference>
<keyword evidence="3" id="KW-0648">Protein biosynthesis</keyword>
<evidence type="ECO:0000313" key="7">
    <source>
        <dbReference type="Proteomes" id="UP000274822"/>
    </source>
</evidence>
<accession>A0A433QGY1</accession>
<dbReference type="SMART" id="SM00888">
    <property type="entry name" value="EF1_GNE"/>
    <property type="match status" value="1"/>
</dbReference>
<dbReference type="Gene3D" id="3.30.70.60">
    <property type="match status" value="1"/>
</dbReference>
<dbReference type="InterPro" id="IPR036219">
    <property type="entry name" value="eEF-1beta-like_sf"/>
</dbReference>
<dbReference type="SUPFAM" id="SSF47616">
    <property type="entry name" value="GST C-terminal domain-like"/>
    <property type="match status" value="1"/>
</dbReference>
<dbReference type="InterPro" id="IPR018940">
    <property type="entry name" value="EF-1_beta_acid_region_euk"/>
</dbReference>
<evidence type="ECO:0000259" key="5">
    <source>
        <dbReference type="SMART" id="SM01182"/>
    </source>
</evidence>
<dbReference type="GO" id="GO:0003746">
    <property type="term" value="F:translation elongation factor activity"/>
    <property type="evidence" value="ECO:0007669"/>
    <property type="project" value="UniProtKB-KW"/>
</dbReference>
<comment type="similarity">
    <text evidence="1">Belongs to the EF-1-beta/EF-1-delta family.</text>
</comment>
<keyword evidence="2" id="KW-0251">Elongation factor</keyword>
<keyword evidence="7" id="KW-1185">Reference proteome</keyword>
<dbReference type="SUPFAM" id="SSF54984">
    <property type="entry name" value="eEF-1beta-like"/>
    <property type="match status" value="1"/>
</dbReference>
<dbReference type="InterPro" id="IPR049720">
    <property type="entry name" value="EF1B_bsu/dsu"/>
</dbReference>
<dbReference type="SMART" id="SM01182">
    <property type="entry name" value="EF-1_beta_acid"/>
    <property type="match status" value="1"/>
</dbReference>
<dbReference type="Pfam" id="PF10587">
    <property type="entry name" value="EF-1_beta_acid"/>
    <property type="match status" value="1"/>
</dbReference>
<dbReference type="InterPro" id="IPR014038">
    <property type="entry name" value="EF1B_bsu/dsu_GNE"/>
</dbReference>
<name>A0A433QGY1_9FUNG</name>
<evidence type="ECO:0000256" key="1">
    <source>
        <dbReference type="ARBA" id="ARBA00007411"/>
    </source>
</evidence>
<evidence type="ECO:0000259" key="4">
    <source>
        <dbReference type="SMART" id="SM00888"/>
    </source>
</evidence>